<organism evidence="1">
    <name type="scientific">marine sediment metagenome</name>
    <dbReference type="NCBI Taxonomy" id="412755"/>
    <lineage>
        <taxon>unclassified sequences</taxon>
        <taxon>metagenomes</taxon>
        <taxon>ecological metagenomes</taxon>
    </lineage>
</organism>
<feature type="non-terminal residue" evidence="1">
    <location>
        <position position="300"/>
    </location>
</feature>
<comment type="caution">
    <text evidence="1">The sequence shown here is derived from an EMBL/GenBank/DDBJ whole genome shotgun (WGS) entry which is preliminary data.</text>
</comment>
<dbReference type="Gene3D" id="3.40.50.12780">
    <property type="entry name" value="N-terminal domain of ligase-like"/>
    <property type="match status" value="1"/>
</dbReference>
<dbReference type="AlphaFoldDB" id="X1HAJ0"/>
<proteinExistence type="predicted"/>
<gene>
    <name evidence="1" type="ORF">S03H2_28077</name>
</gene>
<protein>
    <recommendedName>
        <fullName evidence="2">GH3 auxin-responsive promoter</fullName>
    </recommendedName>
</protein>
<reference evidence="1" key="1">
    <citation type="journal article" date="2014" name="Front. Microbiol.">
        <title>High frequency of phylogenetically diverse reductive dehalogenase-homologous genes in deep subseafloor sedimentary metagenomes.</title>
        <authorList>
            <person name="Kawai M."/>
            <person name="Futagami T."/>
            <person name="Toyoda A."/>
            <person name="Takaki Y."/>
            <person name="Nishi S."/>
            <person name="Hori S."/>
            <person name="Arai W."/>
            <person name="Tsubouchi T."/>
            <person name="Morono Y."/>
            <person name="Uchiyama I."/>
            <person name="Ito T."/>
            <person name="Fujiyama A."/>
            <person name="Inagaki F."/>
            <person name="Takami H."/>
        </authorList>
    </citation>
    <scope>NUCLEOTIDE SEQUENCE</scope>
    <source>
        <strain evidence="1">Expedition CK06-06</strain>
    </source>
</reference>
<evidence type="ECO:0000313" key="1">
    <source>
        <dbReference type="EMBL" id="GAH54070.1"/>
    </source>
</evidence>
<dbReference type="InterPro" id="IPR042099">
    <property type="entry name" value="ANL_N_sf"/>
</dbReference>
<dbReference type="EMBL" id="BARU01016912">
    <property type="protein sequence ID" value="GAH54070.1"/>
    <property type="molecule type" value="Genomic_DNA"/>
</dbReference>
<dbReference type="Pfam" id="PF03321">
    <property type="entry name" value="GH3"/>
    <property type="match status" value="1"/>
</dbReference>
<evidence type="ECO:0008006" key="2">
    <source>
        <dbReference type="Google" id="ProtNLM"/>
    </source>
</evidence>
<name>X1HAJ0_9ZZZZ</name>
<sequence>MGIQQRLLLEQIGLLRKCKLGRSIMRGAEPETVEEFRRQVPLTTYDNYEPFLLTKNERALPAKPLFWQHTSGRSGEYPFKWAPVTARQFDEIRAMLFACLAFSCCKERGEIAYKRKDKFLYALAPPPYTTGALIHAAPYEVFDFLPPLEAAEGMSFEDRVQLGFKLAIFEGLDLFFAMSSVLVAIGEHFSQGNRSIDIKPLLGRPKTLARLLKGLMKSKLARRSILPRDIWRLKGLISTGSDGSVFRERVKEMWGRYPLDVYGGTEGIIMATQTWDYQGMTFIPHLNFFEFIPEEESLKS</sequence>
<accession>X1HAJ0</accession>